<name>A0ACC2EWR9_DIPCM</name>
<dbReference type="EMBL" id="CM055092">
    <property type="protein sequence ID" value="KAJ7570902.1"/>
    <property type="molecule type" value="Genomic_DNA"/>
</dbReference>
<dbReference type="Proteomes" id="UP001162992">
    <property type="component" value="Chromosome 1"/>
</dbReference>
<protein>
    <submittedName>
        <fullName evidence="1">Uncharacterized protein</fullName>
    </submittedName>
</protein>
<organism evidence="1 2">
    <name type="scientific">Diphasiastrum complanatum</name>
    <name type="common">Issler's clubmoss</name>
    <name type="synonym">Lycopodium complanatum</name>
    <dbReference type="NCBI Taxonomy" id="34168"/>
    <lineage>
        <taxon>Eukaryota</taxon>
        <taxon>Viridiplantae</taxon>
        <taxon>Streptophyta</taxon>
        <taxon>Embryophyta</taxon>
        <taxon>Tracheophyta</taxon>
        <taxon>Lycopodiopsida</taxon>
        <taxon>Lycopodiales</taxon>
        <taxon>Lycopodiaceae</taxon>
        <taxon>Lycopodioideae</taxon>
        <taxon>Diphasiastrum</taxon>
    </lineage>
</organism>
<accession>A0ACC2EWR9</accession>
<evidence type="ECO:0000313" key="2">
    <source>
        <dbReference type="Proteomes" id="UP001162992"/>
    </source>
</evidence>
<gene>
    <name evidence="1" type="ORF">O6H91_01G139000</name>
</gene>
<comment type="caution">
    <text evidence="1">The sequence shown here is derived from an EMBL/GenBank/DDBJ whole genome shotgun (WGS) entry which is preliminary data.</text>
</comment>
<reference evidence="2" key="1">
    <citation type="journal article" date="2024" name="Proc. Natl. Acad. Sci. U.S.A.">
        <title>Extraordinary preservation of gene collinearity over three hundred million years revealed in homosporous lycophytes.</title>
        <authorList>
            <person name="Li C."/>
            <person name="Wickell D."/>
            <person name="Kuo L.Y."/>
            <person name="Chen X."/>
            <person name="Nie B."/>
            <person name="Liao X."/>
            <person name="Peng D."/>
            <person name="Ji J."/>
            <person name="Jenkins J."/>
            <person name="Williams M."/>
            <person name="Shu S."/>
            <person name="Plott C."/>
            <person name="Barry K."/>
            <person name="Rajasekar S."/>
            <person name="Grimwood J."/>
            <person name="Han X."/>
            <person name="Sun S."/>
            <person name="Hou Z."/>
            <person name="He W."/>
            <person name="Dai G."/>
            <person name="Sun C."/>
            <person name="Schmutz J."/>
            <person name="Leebens-Mack J.H."/>
            <person name="Li F.W."/>
            <person name="Wang L."/>
        </authorList>
    </citation>
    <scope>NUCLEOTIDE SEQUENCE [LARGE SCALE GENOMIC DNA]</scope>
    <source>
        <strain evidence="2">cv. PW_Plant_1</strain>
    </source>
</reference>
<keyword evidence="2" id="KW-1185">Reference proteome</keyword>
<sequence>MANTSSFGFRSTGEEVTNGVHATGLTAIVTGGTSGIGAETVRVLALRGAHVYLLARNLKAADTVKAGIVKSIPNARIDLLECDLSSLASVRKCSEQFLALNQPLNILVNNAGIMGCPFTLTQDGIEMQFATNHLGHFLLTDLLLEKLKHTAHESGVEGRIVNVSSVSHTWFNPKGDFALDKINDKANYSPLRAYGQSKLANILHANELARRFKEEHVNLTANSLHPGGIHTNVLRHFRFAAFLAGIADYARNLTRLKSISQGAATQCYLVLNPKAKGINGKYFVDCKESIPNKHACDPDLAKSLWELSVNLISKN</sequence>
<evidence type="ECO:0000313" key="1">
    <source>
        <dbReference type="EMBL" id="KAJ7570902.1"/>
    </source>
</evidence>
<proteinExistence type="predicted"/>